<dbReference type="Pfam" id="PF00168">
    <property type="entry name" value="C2"/>
    <property type="match status" value="1"/>
</dbReference>
<protein>
    <recommendedName>
        <fullName evidence="17">Intersectin-1</fullName>
    </recommendedName>
</protein>
<dbReference type="Gene3D" id="2.30.29.30">
    <property type="entry name" value="Pleckstrin-homology domain (PH domain)/Phosphotyrosine-binding domain (PTB)"/>
    <property type="match status" value="1"/>
</dbReference>
<keyword evidence="2 6" id="KW-0728">SH3 domain</keyword>
<evidence type="ECO:0000259" key="10">
    <source>
        <dbReference type="PROSITE" id="PS50003"/>
    </source>
</evidence>
<feature type="domain" description="SH3" evidence="9">
    <location>
        <begin position="957"/>
        <end position="1021"/>
    </location>
</feature>
<dbReference type="InterPro" id="IPR001849">
    <property type="entry name" value="PH_domain"/>
</dbReference>
<keyword evidence="7" id="KW-0175">Coiled coil</keyword>
<keyword evidence="4" id="KW-0254">Endocytosis</keyword>
<dbReference type="PROSITE" id="PS50222">
    <property type="entry name" value="EF_HAND_2"/>
    <property type="match status" value="2"/>
</dbReference>
<comment type="caution">
    <text evidence="15">The sequence shown here is derived from an EMBL/GenBank/DDBJ whole genome shotgun (WGS) entry which is preliminary data.</text>
</comment>
<dbReference type="CDD" id="cd22249">
    <property type="entry name" value="UDM1_RNF168_RNF169-like"/>
    <property type="match status" value="1"/>
</dbReference>
<comment type="subcellular location">
    <subcellularLocation>
        <location evidence="1">Cytoplasm</location>
    </subcellularLocation>
</comment>
<name>A0ABP1QQ53_9HEXA</name>
<dbReference type="SUPFAM" id="SSF49562">
    <property type="entry name" value="C2 domain (Calcium/lipid-binding domain, CaLB)"/>
    <property type="match status" value="1"/>
</dbReference>
<dbReference type="PROSITE" id="PS00018">
    <property type="entry name" value="EF_HAND_1"/>
    <property type="match status" value="2"/>
</dbReference>
<dbReference type="EMBL" id="CAXLJM020000043">
    <property type="protein sequence ID" value="CAL8109957.1"/>
    <property type="molecule type" value="Genomic_DNA"/>
</dbReference>
<reference evidence="15 16" key="1">
    <citation type="submission" date="2024-08" db="EMBL/GenBank/DDBJ databases">
        <authorList>
            <person name="Cucini C."/>
            <person name="Frati F."/>
        </authorList>
    </citation>
    <scope>NUCLEOTIDE SEQUENCE [LARGE SCALE GENOMIC DNA]</scope>
</reference>
<feature type="domain" description="EH" evidence="13">
    <location>
        <begin position="10"/>
        <end position="91"/>
    </location>
</feature>
<dbReference type="InterPro" id="IPR011993">
    <property type="entry name" value="PH-like_dom_sf"/>
</dbReference>
<keyword evidence="5" id="KW-0106">Calcium</keyword>
<dbReference type="SUPFAM" id="SSF48065">
    <property type="entry name" value="DBL homology domain (DH-domain)"/>
    <property type="match status" value="1"/>
</dbReference>
<dbReference type="SUPFAM" id="SSF50729">
    <property type="entry name" value="PH domain-like"/>
    <property type="match status" value="1"/>
</dbReference>
<dbReference type="SMART" id="SM00027">
    <property type="entry name" value="EH"/>
    <property type="match status" value="2"/>
</dbReference>
<dbReference type="CDD" id="cd11840">
    <property type="entry name" value="SH3_Intersectin_5"/>
    <property type="match status" value="1"/>
</dbReference>
<dbReference type="Gene3D" id="1.20.900.10">
    <property type="entry name" value="Dbl homology (DH) domain"/>
    <property type="match status" value="1"/>
</dbReference>
<proteinExistence type="predicted"/>
<dbReference type="CDD" id="cd11839">
    <property type="entry name" value="SH3_Intersectin_4"/>
    <property type="match status" value="1"/>
</dbReference>
<gene>
    <name evidence="15" type="ORF">ODALV1_LOCUS13846</name>
</gene>
<evidence type="ECO:0000313" key="15">
    <source>
        <dbReference type="EMBL" id="CAL8109957.1"/>
    </source>
</evidence>
<dbReference type="CDD" id="cd00160">
    <property type="entry name" value="RhoGEF"/>
    <property type="match status" value="1"/>
</dbReference>
<evidence type="ECO:0000259" key="13">
    <source>
        <dbReference type="PROSITE" id="PS50031"/>
    </source>
</evidence>
<dbReference type="PROSITE" id="PS50003">
    <property type="entry name" value="PH_DOMAIN"/>
    <property type="match status" value="1"/>
</dbReference>
<dbReference type="SMART" id="SM00326">
    <property type="entry name" value="SH3"/>
    <property type="match status" value="4"/>
</dbReference>
<dbReference type="InterPro" id="IPR002048">
    <property type="entry name" value="EF_hand_dom"/>
</dbReference>
<dbReference type="InterPro" id="IPR000261">
    <property type="entry name" value="EH_dom"/>
</dbReference>
<feature type="domain" description="EF-hand" evidence="14">
    <location>
        <begin position="330"/>
        <end position="365"/>
    </location>
</feature>
<feature type="domain" description="SH3" evidence="9">
    <location>
        <begin position="728"/>
        <end position="789"/>
    </location>
</feature>
<dbReference type="Gene3D" id="2.60.40.150">
    <property type="entry name" value="C2 domain"/>
    <property type="match status" value="1"/>
</dbReference>
<sequence>MDPWIVTPVERARHMEQFRGLNPIDGVITGAQAKGLLLQSGLPPPVLGQIWSLADANCDGKMDINEFSVACKLITMKLRGFEIPGVLPPHLKTVLASSGTTTPLSPAATFGSGMVTPPVRPLVPPPVGAVAMPGMVSMSGMVSPPLQPSIAASSVAQPMVSGMHGQPLVGLSQPLISGLGSQPLVSGIQSFGGGITNPPIVSGVGIVQPMVSGIVAQPLVGGLPPGSVGGGISGIPPGMVATTAVPPASLALRSATPPVSGVRPVAPTHDALHRSTSVTSHDALASPLMEWAVPNASRLKYTQLFNQNDRTKSGYLTGVQARNILLGTGLPQPILAQVWGLSDMDSDGRLGSEEFVLALHLCDLFKQTGRLPPKLTPELIPPSFRVGSRKQSIKSVPGSTVASGQNTGSNTPILDSDPLSPSGNSFEDKRKENFDKGQAELDRRRRILEMERQREREERERKEREEFERREKQRLEQEKRQMEERERQLAMQRDMEERKVAEMMKLEEQKESARREMERQRRLEMDENKRSELLARRQKEQDEVLRLKGVNHGLQLELSQLTDKVKELSGKITETRVGVSSVKTEIDGMRVKRDIFMNDMGTLKGQLKEQNNRMVAAAQEKARIEKLASESEGKQMNLKVLREKLQSMKDELSKKQVESDTAVEEVNELKSNLSTLIESCKVIYEEYKQKRETVMQMRKKHQQEFDYNAAWGSTSEPPKPSVPVINGDDSGYYRALYDFESRNVDELSFPAGAIIQKNVDIVPDPGWLSGTYDGKSGWFPESFVEVLPAEEIPQEESQEVVAQAIPESSDAGEYYIALYPYESEEPGDLPFEAGEMVLVTQSEGEWWTGQIGTDRIGIFPANYVAKQDEVATTEAVETVETVVAEATHVTNNIGYEEQPPVETFVTNDMSAVPEEITKREEPNKTQLEPHEEAEIKREISEIAKMPPQKSPKAGSKRRYEIATVLANYQPTTEGQLTLTRGQLITVRKKSPSGWWEGELQAKGKKRQIGWFPGSYVKVLGPGGGSRQSSSRTTPIPFDEIEMPMMAAPIYTDSKEQVIALYPYTAQNVDELTFGKDDVITIISKDEPDWWKGQLDSAVGLFPTNYVQPISNTQGQEPEFSPSPFGTSKFDDSVFAEDNSEMTDADWPDFPASETTSMMSNSNGNGVQYGNGFDRSFSTEAFNYQASHTHNNNGSGFYVTAEESKRQDSILELITTEENYMSDLGIVKKCFMNPLFQSGLLNEDELHAVFVNWEDLMDGTSKLMKAFAIRKKTCFNGTILMIGDILCQHIPSLNIYIRFCSAQLRSCALIQQKTEKSAEFKEFCKKCQAHPDTLNLPLTSFLIKPMQRITKYPLLIKKIMEYTPENHPDRQNLEEALSKAEELCAQVNEGVREKENSDRLEFLQTHCDCTGLEERLIFNSLTNALGPRKYLHHGVIKKTKSGKELVGFLFNDFLLLAQPNKLLNQDSFSFDRHKSLKFKIYRQPLFLNEILVEEDGMQNENDFAIGVQTNKSGMMYITAPGVSEKRLWINKIKEAKNQYLKTEQQYLQRQRSKKINAVGRLMVMIMEGISLADRDQSGKSDPYCEVSLGSEIKRTRVIRATLNPKWNDSMQFSVKDLHEDILCVTVYDRDYFAPNRKLFSCNYKVCAIYQCVSVLYIFKYILRIPWKDGSFHFQNNGRIEKSEDAIN</sequence>
<feature type="domain" description="C2" evidence="11">
    <location>
        <begin position="1540"/>
        <end position="1657"/>
    </location>
</feature>
<dbReference type="InterPro" id="IPR000219">
    <property type="entry name" value="DH_dom"/>
</dbReference>
<evidence type="ECO:0000256" key="8">
    <source>
        <dbReference type="SAM" id="MobiDB-lite"/>
    </source>
</evidence>
<dbReference type="SMART" id="SM00233">
    <property type="entry name" value="PH"/>
    <property type="match status" value="1"/>
</dbReference>
<evidence type="ECO:0000259" key="12">
    <source>
        <dbReference type="PROSITE" id="PS50010"/>
    </source>
</evidence>
<dbReference type="PROSITE" id="PS50002">
    <property type="entry name" value="SH3"/>
    <property type="match status" value="4"/>
</dbReference>
<feature type="domain" description="SH3" evidence="9">
    <location>
        <begin position="810"/>
        <end position="869"/>
    </location>
</feature>
<evidence type="ECO:0000313" key="16">
    <source>
        <dbReference type="Proteomes" id="UP001642540"/>
    </source>
</evidence>
<keyword evidence="16" id="KW-1185">Reference proteome</keyword>
<dbReference type="Pfam" id="PF16652">
    <property type="entry name" value="PH_13"/>
    <property type="match status" value="1"/>
</dbReference>
<evidence type="ECO:0000256" key="6">
    <source>
        <dbReference type="PROSITE-ProRule" id="PRU00192"/>
    </source>
</evidence>
<dbReference type="PROSITE" id="PS50010">
    <property type="entry name" value="DH_2"/>
    <property type="match status" value="1"/>
</dbReference>
<dbReference type="InterPro" id="IPR000008">
    <property type="entry name" value="C2_dom"/>
</dbReference>
<dbReference type="InterPro" id="IPR018247">
    <property type="entry name" value="EF_Hand_1_Ca_BS"/>
</dbReference>
<evidence type="ECO:0000256" key="3">
    <source>
        <dbReference type="ARBA" id="ARBA00022490"/>
    </source>
</evidence>
<dbReference type="Pfam" id="PF00018">
    <property type="entry name" value="SH3_1"/>
    <property type="match status" value="1"/>
</dbReference>
<dbReference type="InterPro" id="IPR011992">
    <property type="entry name" value="EF-hand-dom_pair"/>
</dbReference>
<dbReference type="InterPro" id="IPR051480">
    <property type="entry name" value="Endocytic_GEF_Adapter"/>
</dbReference>
<dbReference type="Gene3D" id="1.10.287.1490">
    <property type="match status" value="1"/>
</dbReference>
<dbReference type="Gene3D" id="1.10.238.10">
    <property type="entry name" value="EF-hand"/>
    <property type="match status" value="2"/>
</dbReference>
<feature type="domain" description="SH3" evidence="9">
    <location>
        <begin position="1052"/>
        <end position="1111"/>
    </location>
</feature>
<dbReference type="CDD" id="cd00052">
    <property type="entry name" value="EH"/>
    <property type="match status" value="2"/>
</dbReference>
<feature type="domain" description="EH" evidence="13">
    <location>
        <begin position="297"/>
        <end position="386"/>
    </location>
</feature>
<evidence type="ECO:0000256" key="4">
    <source>
        <dbReference type="ARBA" id="ARBA00022583"/>
    </source>
</evidence>
<dbReference type="PRINTS" id="PR01887">
    <property type="entry name" value="SPECTRNALPHA"/>
</dbReference>
<feature type="domain" description="PH" evidence="10">
    <location>
        <begin position="1428"/>
        <end position="1536"/>
    </location>
</feature>
<evidence type="ECO:0000256" key="2">
    <source>
        <dbReference type="ARBA" id="ARBA00022443"/>
    </source>
</evidence>
<dbReference type="Pfam" id="PF12763">
    <property type="entry name" value="EH"/>
    <property type="match status" value="2"/>
</dbReference>
<feature type="domain" description="DH" evidence="12">
    <location>
        <begin position="1204"/>
        <end position="1389"/>
    </location>
</feature>
<dbReference type="Pfam" id="PF07653">
    <property type="entry name" value="SH3_2"/>
    <property type="match status" value="1"/>
</dbReference>
<evidence type="ECO:0000256" key="7">
    <source>
        <dbReference type="SAM" id="Coils"/>
    </source>
</evidence>
<evidence type="ECO:0000259" key="14">
    <source>
        <dbReference type="PROSITE" id="PS50222"/>
    </source>
</evidence>
<evidence type="ECO:0000259" key="9">
    <source>
        <dbReference type="PROSITE" id="PS50002"/>
    </source>
</evidence>
<keyword evidence="3" id="KW-0963">Cytoplasm</keyword>
<dbReference type="SMART" id="SM00325">
    <property type="entry name" value="RhoGEF"/>
    <property type="match status" value="1"/>
</dbReference>
<feature type="domain" description="EF-hand" evidence="14">
    <location>
        <begin position="42"/>
        <end position="77"/>
    </location>
</feature>
<dbReference type="PROSITE" id="PS50031">
    <property type="entry name" value="EH"/>
    <property type="match status" value="2"/>
</dbReference>
<dbReference type="SUPFAM" id="SSF50044">
    <property type="entry name" value="SH3-domain"/>
    <property type="match status" value="4"/>
</dbReference>
<feature type="region of interest" description="Disordered" evidence="8">
    <location>
        <begin position="453"/>
        <end position="472"/>
    </location>
</feature>
<dbReference type="Proteomes" id="UP001642540">
    <property type="component" value="Unassembled WGS sequence"/>
</dbReference>
<dbReference type="SMART" id="SM00054">
    <property type="entry name" value="EFh"/>
    <property type="match status" value="2"/>
</dbReference>
<dbReference type="InterPro" id="IPR035892">
    <property type="entry name" value="C2_domain_sf"/>
</dbReference>
<dbReference type="Pfam" id="PF14604">
    <property type="entry name" value="SH3_9"/>
    <property type="match status" value="2"/>
</dbReference>
<organism evidence="15 16">
    <name type="scientific">Orchesella dallaii</name>
    <dbReference type="NCBI Taxonomy" id="48710"/>
    <lineage>
        <taxon>Eukaryota</taxon>
        <taxon>Metazoa</taxon>
        <taxon>Ecdysozoa</taxon>
        <taxon>Arthropoda</taxon>
        <taxon>Hexapoda</taxon>
        <taxon>Collembola</taxon>
        <taxon>Entomobryomorpha</taxon>
        <taxon>Entomobryoidea</taxon>
        <taxon>Orchesellidae</taxon>
        <taxon>Orchesellinae</taxon>
        <taxon>Orchesella</taxon>
    </lineage>
</organism>
<dbReference type="PANTHER" id="PTHR46006:SF6">
    <property type="entry name" value="INTERSECTIN-2 ISOFORM X1"/>
    <property type="match status" value="1"/>
</dbReference>
<dbReference type="PROSITE" id="PS50004">
    <property type="entry name" value="C2"/>
    <property type="match status" value="1"/>
</dbReference>
<evidence type="ECO:0000259" key="11">
    <source>
        <dbReference type="PROSITE" id="PS50004"/>
    </source>
</evidence>
<dbReference type="InterPro" id="IPR001452">
    <property type="entry name" value="SH3_domain"/>
</dbReference>
<dbReference type="Pfam" id="PF00621">
    <property type="entry name" value="RhoGEF"/>
    <property type="match status" value="1"/>
</dbReference>
<dbReference type="PRINTS" id="PR00452">
    <property type="entry name" value="SH3DOMAIN"/>
</dbReference>
<dbReference type="SUPFAM" id="SSF47473">
    <property type="entry name" value="EF-hand"/>
    <property type="match status" value="2"/>
</dbReference>
<dbReference type="CDD" id="cd11838">
    <property type="entry name" value="SH3_Intersectin_3"/>
    <property type="match status" value="1"/>
</dbReference>
<dbReference type="SMART" id="SM00239">
    <property type="entry name" value="C2"/>
    <property type="match status" value="1"/>
</dbReference>
<evidence type="ECO:0008006" key="17">
    <source>
        <dbReference type="Google" id="ProtNLM"/>
    </source>
</evidence>
<dbReference type="InterPro" id="IPR035899">
    <property type="entry name" value="DBL_dom_sf"/>
</dbReference>
<dbReference type="Gene3D" id="2.30.30.40">
    <property type="entry name" value="SH3 Domains"/>
    <property type="match status" value="4"/>
</dbReference>
<feature type="region of interest" description="Disordered" evidence="8">
    <location>
        <begin position="376"/>
        <end position="441"/>
    </location>
</feature>
<evidence type="ECO:0000256" key="1">
    <source>
        <dbReference type="ARBA" id="ARBA00004496"/>
    </source>
</evidence>
<evidence type="ECO:0000256" key="5">
    <source>
        <dbReference type="ARBA" id="ARBA00022837"/>
    </source>
</evidence>
<feature type="compositionally biased region" description="Polar residues" evidence="8">
    <location>
        <begin position="393"/>
        <end position="425"/>
    </location>
</feature>
<feature type="coiled-coil region" evidence="7">
    <location>
        <begin position="607"/>
        <end position="704"/>
    </location>
</feature>
<dbReference type="InterPro" id="IPR036028">
    <property type="entry name" value="SH3-like_dom_sf"/>
</dbReference>
<feature type="compositionally biased region" description="Basic and acidic residues" evidence="8">
    <location>
        <begin position="426"/>
        <end position="441"/>
    </location>
</feature>
<dbReference type="PANTHER" id="PTHR46006">
    <property type="entry name" value="RHO GUANINE NUCLEOTIDE EXCHANGE FACTOR AT 64C, ISOFORM A"/>
    <property type="match status" value="1"/>
</dbReference>
<accession>A0ABP1QQ53</accession>